<reference evidence="2 3" key="1">
    <citation type="submission" date="2019-07" db="EMBL/GenBank/DDBJ databases">
        <title>Whole genome shotgun sequence of Cellulomonas soli NBRC 109434.</title>
        <authorList>
            <person name="Hosoyama A."/>
            <person name="Uohara A."/>
            <person name="Ohji S."/>
            <person name="Ichikawa N."/>
        </authorList>
    </citation>
    <scope>NUCLEOTIDE SEQUENCE [LARGE SCALE GENOMIC DNA]</scope>
    <source>
        <strain evidence="2 3">NBRC 109434</strain>
    </source>
</reference>
<feature type="compositionally biased region" description="Basic residues" evidence="1">
    <location>
        <begin position="1"/>
        <end position="17"/>
    </location>
</feature>
<dbReference type="Gene3D" id="3.40.50.1820">
    <property type="entry name" value="alpha/beta hydrolase"/>
    <property type="match status" value="1"/>
</dbReference>
<dbReference type="PANTHER" id="PTHR37946">
    <property type="entry name" value="SLL1969 PROTEIN"/>
    <property type="match status" value="1"/>
</dbReference>
<dbReference type="Proteomes" id="UP000321798">
    <property type="component" value="Unassembled WGS sequence"/>
</dbReference>
<name>A0A512PAV3_9CELL</name>
<evidence type="ECO:0000313" key="2">
    <source>
        <dbReference type="EMBL" id="GEP68334.1"/>
    </source>
</evidence>
<dbReference type="PANTHER" id="PTHR37946:SF1">
    <property type="entry name" value="SLL1969 PROTEIN"/>
    <property type="match status" value="1"/>
</dbReference>
<proteinExistence type="predicted"/>
<protein>
    <recommendedName>
        <fullName evidence="4">Alpha/beta hydrolase</fullName>
    </recommendedName>
</protein>
<comment type="caution">
    <text evidence="2">The sequence shown here is derived from an EMBL/GenBank/DDBJ whole genome shotgun (WGS) entry which is preliminary data.</text>
</comment>
<accession>A0A512PAV3</accession>
<gene>
    <name evidence="2" type="ORF">CSO01_10490</name>
</gene>
<dbReference type="RefSeq" id="WP_179561573.1">
    <property type="nucleotide sequence ID" value="NZ_BAABBJ010000009.1"/>
</dbReference>
<feature type="region of interest" description="Disordered" evidence="1">
    <location>
        <begin position="249"/>
        <end position="274"/>
    </location>
</feature>
<feature type="compositionally biased region" description="Basic and acidic residues" evidence="1">
    <location>
        <begin position="260"/>
        <end position="274"/>
    </location>
</feature>
<dbReference type="EMBL" id="BKAL01000003">
    <property type="protein sequence ID" value="GEP68334.1"/>
    <property type="molecule type" value="Genomic_DNA"/>
</dbReference>
<evidence type="ECO:0008006" key="4">
    <source>
        <dbReference type="Google" id="ProtNLM"/>
    </source>
</evidence>
<keyword evidence="3" id="KW-1185">Reference proteome</keyword>
<dbReference type="AlphaFoldDB" id="A0A512PAV3"/>
<evidence type="ECO:0000313" key="3">
    <source>
        <dbReference type="Proteomes" id="UP000321798"/>
    </source>
</evidence>
<dbReference type="SUPFAM" id="SSF53474">
    <property type="entry name" value="alpha/beta-Hydrolases"/>
    <property type="match status" value="1"/>
</dbReference>
<feature type="region of interest" description="Disordered" evidence="1">
    <location>
        <begin position="1"/>
        <end position="21"/>
    </location>
</feature>
<sequence length="274" mass="29823">MNHPTHHPSRQPVKRAAGRPVHPGLLVRRGAAWAADYAWIGAAQARAAMRRLKPSELTSGHRDPVVLLPGIYETWAVMSPLALALHDAGHPVHTVPALGLNQASLAHLARQVQARIDALGIDRALLVAHSKGGLIGKLAMSSQDAEDEDRVTGLVAVNTPFSGSAYARWFPARPVRALSPRDPHVLALATREHVHDRIVSVYARFDPHVPAGSELPGARNVELPVDGHFRVLADPRVHQAVLDAMAHLAGRADPGEDRDEDRSEVRPEDREERK</sequence>
<evidence type="ECO:0000256" key="1">
    <source>
        <dbReference type="SAM" id="MobiDB-lite"/>
    </source>
</evidence>
<dbReference type="InterPro" id="IPR029058">
    <property type="entry name" value="AB_hydrolase_fold"/>
</dbReference>
<organism evidence="2 3">
    <name type="scientific">Cellulomonas soli</name>
    <dbReference type="NCBI Taxonomy" id="931535"/>
    <lineage>
        <taxon>Bacteria</taxon>
        <taxon>Bacillati</taxon>
        <taxon>Actinomycetota</taxon>
        <taxon>Actinomycetes</taxon>
        <taxon>Micrococcales</taxon>
        <taxon>Cellulomonadaceae</taxon>
        <taxon>Cellulomonas</taxon>
    </lineage>
</organism>